<dbReference type="Proteomes" id="UP000003947">
    <property type="component" value="Unassembled WGS sequence"/>
</dbReference>
<gene>
    <name evidence="1" type="ORF">MicloDRAFT_00060390</name>
</gene>
<dbReference type="HOGENOM" id="CLU_1110432_0_0_5"/>
<evidence type="ECO:0000313" key="2">
    <source>
        <dbReference type="Proteomes" id="UP000003947"/>
    </source>
</evidence>
<proteinExistence type="predicted"/>
<dbReference type="OrthoDB" id="4535590at2"/>
<dbReference type="PATRIC" id="fig|864069.3.peg.6471"/>
<dbReference type="AlphaFoldDB" id="I4YMX2"/>
<keyword evidence="2" id="KW-1185">Reference proteome</keyword>
<dbReference type="EMBL" id="JH660647">
    <property type="protein sequence ID" value="EIM25314.1"/>
    <property type="molecule type" value="Genomic_DNA"/>
</dbReference>
<dbReference type="eggNOG" id="ENOG5030UB2">
    <property type="taxonomic scope" value="Bacteria"/>
</dbReference>
<reference evidence="1 2" key="1">
    <citation type="submission" date="2012-02" db="EMBL/GenBank/DDBJ databases">
        <title>Improved High-Quality Draft sequence of Microvirga sp. WSM3557.</title>
        <authorList>
            <consortium name="US DOE Joint Genome Institute"/>
            <person name="Lucas S."/>
            <person name="Han J."/>
            <person name="Lapidus A."/>
            <person name="Cheng J.-F."/>
            <person name="Goodwin L."/>
            <person name="Pitluck S."/>
            <person name="Peters L."/>
            <person name="Zhang X."/>
            <person name="Detter J.C."/>
            <person name="Han C."/>
            <person name="Tapia R."/>
            <person name="Land M."/>
            <person name="Hauser L."/>
            <person name="Kyrpides N."/>
            <person name="Ivanova N."/>
            <person name="Pagani I."/>
            <person name="Brau L."/>
            <person name="Yates R."/>
            <person name="O'Hara G."/>
            <person name="Rui T."/>
            <person name="Howieson J."/>
            <person name="Reeve W."/>
            <person name="Woyke T."/>
        </authorList>
    </citation>
    <scope>NUCLEOTIDE SEQUENCE [LARGE SCALE GENOMIC DNA]</scope>
    <source>
        <strain evidence="1 2">WSM3557</strain>
    </source>
</reference>
<protein>
    <submittedName>
        <fullName evidence="1">Uncharacterized protein</fullName>
    </submittedName>
</protein>
<accession>I4YMX2</accession>
<name>I4YMX2_9HYPH</name>
<dbReference type="RefSeq" id="WP_009493713.1">
    <property type="nucleotide sequence ID" value="NZ_CP141048.1"/>
</dbReference>
<organism evidence="1 2">
    <name type="scientific">Microvirga lotononidis</name>
    <dbReference type="NCBI Taxonomy" id="864069"/>
    <lineage>
        <taxon>Bacteria</taxon>
        <taxon>Pseudomonadati</taxon>
        <taxon>Pseudomonadota</taxon>
        <taxon>Alphaproteobacteria</taxon>
        <taxon>Hyphomicrobiales</taxon>
        <taxon>Methylobacteriaceae</taxon>
        <taxon>Microvirga</taxon>
    </lineage>
</organism>
<sequence length="250" mass="28786">MNSRLNNAVQNAYEAFGWRSLSGLLEVCHCECCMSEVMAESILKTPLRELSNEQLSEYTNSAHGWSDQFLTLLPRYMDLISRGERPTDLDPDHILSRFRYAPENFLTDFEFAAFSEWFMALFEEALCRTISSNELDCALSAQSKSWWEGFGNDVCEIIEIALPTPFDSTQFLKRWEACEAREANLRLASTLIFGIGAKKFRKSNHWSERAEEQAARWHSWFTLQDHTGKLGEAIERESDPKVQEFLMAAL</sequence>
<evidence type="ECO:0000313" key="1">
    <source>
        <dbReference type="EMBL" id="EIM25314.1"/>
    </source>
</evidence>